<sequence length="602" mass="68415">MNFSQTFQLLNDLNFTANCATAEAWRANHAWTPNGNNNNVGFANDTTNFNFISMAWPAARYPADNIELSAFYDSISTEIPNEWTRRAFDAIDRSCIAPSLARRITMASLNYTQNCTATSQHHAKVLCATNRDSVPAGILYGGAFHNQLSDRRKVDFAFFASNISELDDSNGVAMIRDSWPYNASAISNLTLAEWARITMEANTSDIFRNESLDFHSLIKQICQTCINEFCTVAHYKRNLEVAGIGIVVSYVLASTVATLHVAIYVVSHLMKIESSLCLRAIREATENKENHKLLKDSTWFFMFSLAIAFVVVLNGHPALSDTFYETSVATSALYLAVSVYLAVLFFNLNESDRLQKYRFATGGLLCVGILIYVIEVEATLIHLGSNSGQGDWPCFGSILQKLGYAGTSFYAAVIGIGLIGVGMWWTINILSRFRKFRQHLVRPRRYQAYIVGYFHGQTPPQHISQMFYTVRIVTTLAFLAIAWLETFYIIFLRKALHSFHDAAVEEDDWGFGQILAVLLWLPFTADFSFQLLKRWRDLRRLSKSYEKEPVQRLQHSTLPSLHIRYPTQYHEYYQQEARNVRSERGELTGDRKSLALRMINTF</sequence>
<proteinExistence type="predicted"/>
<dbReference type="AlphaFoldDB" id="S3DF05"/>
<dbReference type="GeneID" id="19470855"/>
<protein>
    <submittedName>
        <fullName evidence="2">Uncharacterized protein</fullName>
    </submittedName>
</protein>
<evidence type="ECO:0000256" key="1">
    <source>
        <dbReference type="SAM" id="Phobius"/>
    </source>
</evidence>
<dbReference type="OrthoDB" id="4582561at2759"/>
<feature type="transmembrane region" description="Helical" evidence="1">
    <location>
        <begin position="241"/>
        <end position="266"/>
    </location>
</feature>
<keyword evidence="1" id="KW-0472">Membrane</keyword>
<dbReference type="RefSeq" id="XP_008088148.1">
    <property type="nucleotide sequence ID" value="XM_008089957.1"/>
</dbReference>
<accession>S3DF05</accession>
<dbReference type="eggNOG" id="ENOG502SWQ9">
    <property type="taxonomic scope" value="Eukaryota"/>
</dbReference>
<organism evidence="2 3">
    <name type="scientific">Glarea lozoyensis (strain ATCC 20868 / MF5171)</name>
    <dbReference type="NCBI Taxonomy" id="1116229"/>
    <lineage>
        <taxon>Eukaryota</taxon>
        <taxon>Fungi</taxon>
        <taxon>Dikarya</taxon>
        <taxon>Ascomycota</taxon>
        <taxon>Pezizomycotina</taxon>
        <taxon>Leotiomycetes</taxon>
        <taxon>Helotiales</taxon>
        <taxon>Helotiaceae</taxon>
        <taxon>Glarea</taxon>
    </lineage>
</organism>
<feature type="transmembrane region" description="Helical" evidence="1">
    <location>
        <begin position="328"/>
        <end position="348"/>
    </location>
</feature>
<feature type="transmembrane region" description="Helical" evidence="1">
    <location>
        <begin position="468"/>
        <end position="491"/>
    </location>
</feature>
<gene>
    <name evidence="2" type="ORF">GLAREA_11814</name>
</gene>
<keyword evidence="3" id="KW-1185">Reference proteome</keyword>
<feature type="transmembrane region" description="Helical" evidence="1">
    <location>
        <begin position="511"/>
        <end position="532"/>
    </location>
</feature>
<name>S3DF05_GLAL2</name>
<dbReference type="KEGG" id="glz:GLAREA_11814"/>
<keyword evidence="1" id="KW-0812">Transmembrane</keyword>
<keyword evidence="1" id="KW-1133">Transmembrane helix</keyword>
<dbReference type="Proteomes" id="UP000016922">
    <property type="component" value="Unassembled WGS sequence"/>
</dbReference>
<feature type="transmembrane region" description="Helical" evidence="1">
    <location>
        <begin position="298"/>
        <end position="316"/>
    </location>
</feature>
<reference evidence="2 3" key="1">
    <citation type="journal article" date="2013" name="BMC Genomics">
        <title>Genomics-driven discovery of the pneumocandin biosynthetic gene cluster in the fungus Glarea lozoyensis.</title>
        <authorList>
            <person name="Chen L."/>
            <person name="Yue Q."/>
            <person name="Zhang X."/>
            <person name="Xiang M."/>
            <person name="Wang C."/>
            <person name="Li S."/>
            <person name="Che Y."/>
            <person name="Ortiz-Lopez F.J."/>
            <person name="Bills G.F."/>
            <person name="Liu X."/>
            <person name="An Z."/>
        </authorList>
    </citation>
    <scope>NUCLEOTIDE SEQUENCE [LARGE SCALE GENOMIC DNA]</scope>
    <source>
        <strain evidence="3">ATCC 20868 / MF5171</strain>
    </source>
</reference>
<dbReference type="HOGENOM" id="CLU_453446_0_0_1"/>
<feature type="transmembrane region" description="Helical" evidence="1">
    <location>
        <begin position="360"/>
        <end position="383"/>
    </location>
</feature>
<dbReference type="EMBL" id="KE145372">
    <property type="protein sequence ID" value="EPE25233.1"/>
    <property type="molecule type" value="Genomic_DNA"/>
</dbReference>
<evidence type="ECO:0000313" key="2">
    <source>
        <dbReference type="EMBL" id="EPE25233.1"/>
    </source>
</evidence>
<evidence type="ECO:0000313" key="3">
    <source>
        <dbReference type="Proteomes" id="UP000016922"/>
    </source>
</evidence>
<feature type="transmembrane region" description="Helical" evidence="1">
    <location>
        <begin position="403"/>
        <end position="427"/>
    </location>
</feature>